<evidence type="ECO:0000256" key="1">
    <source>
        <dbReference type="SAM" id="MobiDB-lite"/>
    </source>
</evidence>
<feature type="domain" description="OAA-family lectin sugar binding" evidence="2">
    <location>
        <begin position="7"/>
        <end position="71"/>
    </location>
</feature>
<sequence length="210" mass="22045">MWSRAWNSGAWSPRHQLLLHVEEGGSTAPRALSWGTVDGAQFAVVMSLDLTSCYGHHVTAGRDVVEVRGELHGRPGDPPHMGDVGGYEFDAEIEDTAGTSANDAPDRDPRSWALHGSTDGNLWRILDCRGAVSRSPTGTSPGHIGSSSNPDPMTDTASTSPGTTVPRTCNLKPCGSSPGPAVSLATATARAMLQSRTGACVSHKHHQTCP</sequence>
<dbReference type="InterPro" id="IPR040964">
    <property type="entry name" value="SBD"/>
</dbReference>
<dbReference type="RefSeq" id="WP_380864406.1">
    <property type="nucleotide sequence ID" value="NZ_JBHSKM010000044.1"/>
</dbReference>
<proteinExistence type="predicted"/>
<organism evidence="3 4">
    <name type="scientific">Streptomyces coerulescens</name>
    <dbReference type="NCBI Taxonomy" id="29304"/>
    <lineage>
        <taxon>Bacteria</taxon>
        <taxon>Bacillati</taxon>
        <taxon>Actinomycetota</taxon>
        <taxon>Actinomycetes</taxon>
        <taxon>Kitasatosporales</taxon>
        <taxon>Streptomycetaceae</taxon>
        <taxon>Streptomyces</taxon>
    </lineage>
</organism>
<name>A0ABW0CUU6_STRCD</name>
<keyword evidence="4" id="KW-1185">Reference proteome</keyword>
<feature type="compositionally biased region" description="Polar residues" evidence="1">
    <location>
        <begin position="134"/>
        <end position="167"/>
    </location>
</feature>
<evidence type="ECO:0000259" key="2">
    <source>
        <dbReference type="Pfam" id="PF17882"/>
    </source>
</evidence>
<feature type="region of interest" description="Disordered" evidence="1">
    <location>
        <begin position="133"/>
        <end position="181"/>
    </location>
</feature>
<gene>
    <name evidence="3" type="ORF">ACFPQ9_38545</name>
</gene>
<reference evidence="4" key="1">
    <citation type="journal article" date="2019" name="Int. J. Syst. Evol. Microbiol.">
        <title>The Global Catalogue of Microorganisms (GCM) 10K type strain sequencing project: providing services to taxonomists for standard genome sequencing and annotation.</title>
        <authorList>
            <consortium name="The Broad Institute Genomics Platform"/>
            <consortium name="The Broad Institute Genome Sequencing Center for Infectious Disease"/>
            <person name="Wu L."/>
            <person name="Ma J."/>
        </authorList>
    </citation>
    <scope>NUCLEOTIDE SEQUENCE [LARGE SCALE GENOMIC DNA]</scope>
    <source>
        <strain evidence="4">KCTC 42586</strain>
    </source>
</reference>
<dbReference type="Proteomes" id="UP001596263">
    <property type="component" value="Unassembled WGS sequence"/>
</dbReference>
<comment type="caution">
    <text evidence="3">The sequence shown here is derived from an EMBL/GenBank/DDBJ whole genome shotgun (WGS) entry which is preliminary data.</text>
</comment>
<evidence type="ECO:0000313" key="3">
    <source>
        <dbReference type="EMBL" id="MFC5219739.1"/>
    </source>
</evidence>
<protein>
    <recommendedName>
        <fullName evidence="2">OAA-family lectin sugar binding domain-containing protein</fullName>
    </recommendedName>
</protein>
<evidence type="ECO:0000313" key="4">
    <source>
        <dbReference type="Proteomes" id="UP001596263"/>
    </source>
</evidence>
<dbReference type="EMBL" id="JBHSKM010000044">
    <property type="protein sequence ID" value="MFC5219739.1"/>
    <property type="molecule type" value="Genomic_DNA"/>
</dbReference>
<dbReference type="Pfam" id="PF17882">
    <property type="entry name" value="SBD"/>
    <property type="match status" value="1"/>
</dbReference>
<accession>A0ABW0CUU6</accession>